<feature type="binding site" evidence="8">
    <location>
        <position position="252"/>
    </location>
    <ligand>
        <name>Mg(2+)</name>
        <dbReference type="ChEBI" id="CHEBI:18420"/>
    </ligand>
</feature>
<evidence type="ECO:0000313" key="10">
    <source>
        <dbReference type="EMBL" id="TCT05939.1"/>
    </source>
</evidence>
<feature type="binding site" evidence="8">
    <location>
        <position position="246"/>
    </location>
    <ligand>
        <name>K(+)</name>
        <dbReference type="ChEBI" id="CHEBI:29103"/>
    </ligand>
</feature>
<feature type="binding site" evidence="8">
    <location>
        <position position="231"/>
    </location>
    <ligand>
        <name>Mg(2+)</name>
        <dbReference type="ChEBI" id="CHEBI:18420"/>
    </ligand>
</feature>
<accession>A0A4R3M190</accession>
<feature type="binding site" evidence="8">
    <location>
        <position position="227"/>
    </location>
    <ligand>
        <name>K(+)</name>
        <dbReference type="ChEBI" id="CHEBI:29103"/>
    </ligand>
</feature>
<dbReference type="PROSITE" id="PS51709">
    <property type="entry name" value="G_TRME"/>
    <property type="match status" value="1"/>
</dbReference>
<dbReference type="InterPro" id="IPR004520">
    <property type="entry name" value="GTPase_MnmE"/>
</dbReference>
<name>A0A4R3M190_9HYPH</name>
<dbReference type="Gene3D" id="1.20.120.430">
    <property type="entry name" value="tRNA modification GTPase MnmE domain 2"/>
    <property type="match status" value="1"/>
</dbReference>
<dbReference type="SUPFAM" id="SSF103025">
    <property type="entry name" value="Folate-binding domain"/>
    <property type="match status" value="1"/>
</dbReference>
<evidence type="ECO:0000256" key="2">
    <source>
        <dbReference type="ARBA" id="ARBA00022694"/>
    </source>
</evidence>
<dbReference type="AlphaFoldDB" id="A0A4R3M190"/>
<dbReference type="InterPro" id="IPR027368">
    <property type="entry name" value="MnmE_dom2"/>
</dbReference>
<reference evidence="10 11" key="1">
    <citation type="submission" date="2019-03" db="EMBL/GenBank/DDBJ databases">
        <title>Genomic Encyclopedia of Type Strains, Phase IV (KMG-IV): sequencing the most valuable type-strain genomes for metagenomic binning, comparative biology and taxonomic classification.</title>
        <authorList>
            <person name="Goeker M."/>
        </authorList>
    </citation>
    <scope>NUCLEOTIDE SEQUENCE [LARGE SCALE GENOMIC DNA]</scope>
    <source>
        <strain evidence="10 11">DSM 9035</strain>
    </source>
</reference>
<dbReference type="Gene3D" id="3.40.50.300">
    <property type="entry name" value="P-loop containing nucleotide triphosphate hydrolases"/>
    <property type="match status" value="1"/>
</dbReference>
<dbReference type="SUPFAM" id="SSF52540">
    <property type="entry name" value="P-loop containing nucleoside triphosphate hydrolases"/>
    <property type="match status" value="1"/>
</dbReference>
<comment type="caution">
    <text evidence="10">The sequence shown here is derived from an EMBL/GenBank/DDBJ whole genome shotgun (WGS) entry which is preliminary data.</text>
</comment>
<keyword evidence="5 8" id="KW-0460">Magnesium</keyword>
<feature type="binding site" evidence="8">
    <location>
        <begin position="271"/>
        <end position="274"/>
    </location>
    <ligand>
        <name>GTP</name>
        <dbReference type="ChEBI" id="CHEBI:37565"/>
    </ligand>
</feature>
<proteinExistence type="inferred from homology"/>
<evidence type="ECO:0000256" key="7">
    <source>
        <dbReference type="ARBA" id="ARBA00023134"/>
    </source>
</evidence>
<dbReference type="Pfam" id="PF12631">
    <property type="entry name" value="MnmE_helical"/>
    <property type="match status" value="1"/>
</dbReference>
<dbReference type="CDD" id="cd04164">
    <property type="entry name" value="trmE"/>
    <property type="match status" value="1"/>
</dbReference>
<evidence type="ECO:0000256" key="3">
    <source>
        <dbReference type="ARBA" id="ARBA00022741"/>
    </source>
</evidence>
<dbReference type="SUPFAM" id="SSF116878">
    <property type="entry name" value="TrmE connector domain"/>
    <property type="match status" value="1"/>
</dbReference>
<dbReference type="RefSeq" id="WP_132030476.1">
    <property type="nucleotide sequence ID" value="NZ_SMAI01000003.1"/>
</dbReference>
<sequence length="436" mass="45254">MRSSDTIFALSSGRGPAGIAVVRISGPAAAEAARDMTGAVPQPRAARLCAIRDAEGAPLDRGLVLFFPGPASATGEDVVELHLHGGRAVVAAILRTLAARRGFRPAEPGEFTRRAFSHGKMDLAEVEGLADLVAAETEAQRRQALALASGALSRRVSGWRDRLVRALMLVEAGVDFAEEEDVPGETSAPARAEAALLLDEIERALAEAGRGERVRDGLVVAIAGPPNAGKSTLLNWLAGREAAIVSPIPGTTRDVLEVHLELAGQAVTLLDTAGLRATEDAVEAEGVRRAASRAAAADVVLWLSPDDAPPPDGLAAAIPVRSKADLGGGEQGGVMVEGEPLPISCRTGAGLDDLVRLIATRADALAGGEPALLTRARQRHALAGAAVHLRRAGVASAEEFLAEDLRLAARALDEVVGRVDVEDVLDALFRTFCIGK</sequence>
<evidence type="ECO:0000259" key="9">
    <source>
        <dbReference type="PROSITE" id="PS51709"/>
    </source>
</evidence>
<feature type="binding site" evidence="8">
    <location>
        <position position="120"/>
    </location>
    <ligand>
        <name>(6S)-5-formyl-5,6,7,8-tetrahydrofolate</name>
        <dbReference type="ChEBI" id="CHEBI:57457"/>
    </ligand>
</feature>
<dbReference type="GO" id="GO:0046872">
    <property type="term" value="F:metal ion binding"/>
    <property type="evidence" value="ECO:0007669"/>
    <property type="project" value="UniProtKB-KW"/>
</dbReference>
<feature type="binding site" evidence="8">
    <location>
        <position position="251"/>
    </location>
    <ligand>
        <name>K(+)</name>
        <dbReference type="ChEBI" id="CHEBI:29103"/>
    </ligand>
</feature>
<keyword evidence="11" id="KW-1185">Reference proteome</keyword>
<dbReference type="GO" id="GO:0002098">
    <property type="term" value="P:tRNA wobble uridine modification"/>
    <property type="evidence" value="ECO:0007669"/>
    <property type="project" value="TreeGrafter"/>
</dbReference>
<comment type="caution">
    <text evidence="8">Lacks conserved residue(s) required for the propagation of feature annotation.</text>
</comment>
<comment type="function">
    <text evidence="8">Exhibits a very high intrinsic GTPase hydrolysis rate. Involved in the addition of a carboxymethylaminomethyl (cmnm) group at the wobble position (U34) of certain tRNAs, forming tRNA-cmnm(5)s(2)U34.</text>
</comment>
<dbReference type="FunFam" id="3.30.1360.120:FF:000007">
    <property type="entry name" value="tRNA modification GTPase GTPBP3, mitochondrial"/>
    <property type="match status" value="1"/>
</dbReference>
<feature type="domain" description="TrmE-type G" evidence="9">
    <location>
        <begin position="217"/>
        <end position="363"/>
    </location>
</feature>
<dbReference type="InterPro" id="IPR031168">
    <property type="entry name" value="G_TrmE"/>
</dbReference>
<dbReference type="NCBIfam" id="TIGR00231">
    <property type="entry name" value="small_GTP"/>
    <property type="match status" value="1"/>
</dbReference>
<feature type="binding site" evidence="8">
    <location>
        <begin position="246"/>
        <end position="252"/>
    </location>
    <ligand>
        <name>GTP</name>
        <dbReference type="ChEBI" id="CHEBI:37565"/>
    </ligand>
</feature>
<keyword evidence="7 8" id="KW-0342">GTP-binding</keyword>
<dbReference type="InterPro" id="IPR006073">
    <property type="entry name" value="GTP-bd"/>
</dbReference>
<evidence type="ECO:0000313" key="11">
    <source>
        <dbReference type="Proteomes" id="UP000294664"/>
    </source>
</evidence>
<feature type="binding site" evidence="8">
    <location>
        <position position="23"/>
    </location>
    <ligand>
        <name>(6S)-5-formyl-5,6,7,8-tetrahydrofolate</name>
        <dbReference type="ChEBI" id="CHEBI:57457"/>
    </ligand>
</feature>
<dbReference type="InterPro" id="IPR025867">
    <property type="entry name" value="MnmE_helical"/>
</dbReference>
<dbReference type="GO" id="GO:0003924">
    <property type="term" value="F:GTPase activity"/>
    <property type="evidence" value="ECO:0007669"/>
    <property type="project" value="UniProtKB-UniRule"/>
</dbReference>
<dbReference type="InterPro" id="IPR027266">
    <property type="entry name" value="TrmE/GcvT-like"/>
</dbReference>
<feature type="binding site" evidence="8">
    <location>
        <position position="248"/>
    </location>
    <ligand>
        <name>K(+)</name>
        <dbReference type="ChEBI" id="CHEBI:29103"/>
    </ligand>
</feature>
<dbReference type="PANTHER" id="PTHR42714">
    <property type="entry name" value="TRNA MODIFICATION GTPASE GTPBP3"/>
    <property type="match status" value="1"/>
</dbReference>
<dbReference type="InterPro" id="IPR018948">
    <property type="entry name" value="GTP-bd_TrmE_N"/>
</dbReference>
<keyword evidence="8" id="KW-0963">Cytoplasm</keyword>
<dbReference type="Pfam" id="PF01926">
    <property type="entry name" value="MMR_HSR1"/>
    <property type="match status" value="1"/>
</dbReference>
<comment type="cofactor">
    <cofactor evidence="8">
        <name>K(+)</name>
        <dbReference type="ChEBI" id="CHEBI:29103"/>
    </cofactor>
    <text evidence="8">Binds 1 potassium ion per subunit.</text>
</comment>
<dbReference type="Gene3D" id="3.30.1360.120">
    <property type="entry name" value="Probable tRNA modification gtpase trme, domain 1"/>
    <property type="match status" value="1"/>
</dbReference>
<dbReference type="GO" id="GO:0030488">
    <property type="term" value="P:tRNA methylation"/>
    <property type="evidence" value="ECO:0007669"/>
    <property type="project" value="TreeGrafter"/>
</dbReference>
<dbReference type="InterPro" id="IPR027417">
    <property type="entry name" value="P-loop_NTPase"/>
</dbReference>
<feature type="binding site" evidence="8">
    <location>
        <begin position="227"/>
        <end position="232"/>
    </location>
    <ligand>
        <name>GTP</name>
        <dbReference type="ChEBI" id="CHEBI:37565"/>
    </ligand>
</feature>
<keyword evidence="8" id="KW-0479">Metal-binding</keyword>
<dbReference type="CDD" id="cd14858">
    <property type="entry name" value="TrmE_N"/>
    <property type="match status" value="1"/>
</dbReference>
<dbReference type="EC" id="3.6.-.-" evidence="8"/>
<dbReference type="GO" id="GO:0005525">
    <property type="term" value="F:GTP binding"/>
    <property type="evidence" value="ECO:0007669"/>
    <property type="project" value="UniProtKB-UniRule"/>
</dbReference>
<dbReference type="PANTHER" id="PTHR42714:SF2">
    <property type="entry name" value="TRNA MODIFICATION GTPASE GTPBP3, MITOCHONDRIAL"/>
    <property type="match status" value="1"/>
</dbReference>
<keyword evidence="4 8" id="KW-0378">Hydrolase</keyword>
<keyword evidence="3 8" id="KW-0547">Nucleotide-binding</keyword>
<keyword evidence="6 8" id="KW-0630">Potassium</keyword>
<evidence type="ECO:0000256" key="1">
    <source>
        <dbReference type="ARBA" id="ARBA00011043"/>
    </source>
</evidence>
<dbReference type="HAMAP" id="MF_00379">
    <property type="entry name" value="GTPase_MnmE"/>
    <property type="match status" value="1"/>
</dbReference>
<gene>
    <name evidence="8" type="primary">mnmE</name>
    <name evidence="8" type="synonym">trmE</name>
    <name evidence="10" type="ORF">EDC64_10340</name>
</gene>
<evidence type="ECO:0000256" key="4">
    <source>
        <dbReference type="ARBA" id="ARBA00022801"/>
    </source>
</evidence>
<evidence type="ECO:0000256" key="8">
    <source>
        <dbReference type="HAMAP-Rule" id="MF_00379"/>
    </source>
</evidence>
<keyword evidence="2 8" id="KW-0819">tRNA processing</keyword>
<dbReference type="OrthoDB" id="9805918at2"/>
<dbReference type="Proteomes" id="UP000294664">
    <property type="component" value="Unassembled WGS sequence"/>
</dbReference>
<dbReference type="Pfam" id="PF10396">
    <property type="entry name" value="TrmE_N"/>
    <property type="match status" value="1"/>
</dbReference>
<comment type="subcellular location">
    <subcellularLocation>
        <location evidence="8">Cytoplasm</location>
    </subcellularLocation>
</comment>
<evidence type="ECO:0000256" key="5">
    <source>
        <dbReference type="ARBA" id="ARBA00022842"/>
    </source>
</evidence>
<dbReference type="EMBL" id="SMAI01000003">
    <property type="protein sequence ID" value="TCT05939.1"/>
    <property type="molecule type" value="Genomic_DNA"/>
</dbReference>
<dbReference type="InterPro" id="IPR005225">
    <property type="entry name" value="Small_GTP-bd"/>
</dbReference>
<protein>
    <recommendedName>
        <fullName evidence="8">tRNA modification GTPase MnmE</fullName>
        <ecNumber evidence="8">3.6.-.-</ecNumber>
    </recommendedName>
</protein>
<feature type="binding site" evidence="8">
    <location>
        <position position="80"/>
    </location>
    <ligand>
        <name>(6S)-5-formyl-5,6,7,8-tetrahydrofolate</name>
        <dbReference type="ChEBI" id="CHEBI:57457"/>
    </ligand>
</feature>
<organism evidence="10 11">
    <name type="scientific">Aquabacter spiritensis</name>
    <dbReference type="NCBI Taxonomy" id="933073"/>
    <lineage>
        <taxon>Bacteria</taxon>
        <taxon>Pseudomonadati</taxon>
        <taxon>Pseudomonadota</taxon>
        <taxon>Alphaproteobacteria</taxon>
        <taxon>Hyphomicrobiales</taxon>
        <taxon>Xanthobacteraceae</taxon>
        <taxon>Aquabacter</taxon>
    </lineage>
</organism>
<comment type="subunit">
    <text evidence="8">Homodimer. Heterotetramer of two MnmE and two MnmG subunits.</text>
</comment>
<dbReference type="GO" id="GO:0005737">
    <property type="term" value="C:cytoplasm"/>
    <property type="evidence" value="ECO:0007669"/>
    <property type="project" value="UniProtKB-SubCell"/>
</dbReference>
<dbReference type="NCBIfam" id="NF003661">
    <property type="entry name" value="PRK05291.1-3"/>
    <property type="match status" value="1"/>
</dbReference>
<evidence type="ECO:0000256" key="6">
    <source>
        <dbReference type="ARBA" id="ARBA00022958"/>
    </source>
</evidence>
<feature type="binding site" evidence="8">
    <location>
        <position position="436"/>
    </location>
    <ligand>
        <name>(6S)-5-formyl-5,6,7,8-tetrahydrofolate</name>
        <dbReference type="ChEBI" id="CHEBI:57457"/>
    </ligand>
</feature>
<comment type="similarity">
    <text evidence="1 8">Belongs to the TRAFAC class TrmE-Era-EngA-EngB-Septin-like GTPase superfamily. TrmE GTPase family.</text>
</comment>